<protein>
    <recommendedName>
        <fullName evidence="6">Ribonuclease VapC</fullName>
        <shortName evidence="6">RNase VapC</shortName>
        <ecNumber evidence="6">3.1.-.-</ecNumber>
    </recommendedName>
    <alternativeName>
        <fullName evidence="6">Toxin VapC</fullName>
    </alternativeName>
</protein>
<dbReference type="Pfam" id="PF01850">
    <property type="entry name" value="PIN"/>
    <property type="match status" value="1"/>
</dbReference>
<dbReference type="EMBL" id="BMIB01000002">
    <property type="protein sequence ID" value="GGH65199.1"/>
    <property type="molecule type" value="Genomic_DNA"/>
</dbReference>
<dbReference type="CDD" id="cd09881">
    <property type="entry name" value="PIN_VapC4-5_FitB-like"/>
    <property type="match status" value="1"/>
</dbReference>
<reference evidence="8" key="1">
    <citation type="journal article" date="2014" name="Int. J. Syst. Evol. Microbiol.">
        <title>Complete genome sequence of Corynebacterium casei LMG S-19264T (=DSM 44701T), isolated from a smear-ripened cheese.</title>
        <authorList>
            <consortium name="US DOE Joint Genome Institute (JGI-PGF)"/>
            <person name="Walter F."/>
            <person name="Albersmeier A."/>
            <person name="Kalinowski J."/>
            <person name="Ruckert C."/>
        </authorList>
    </citation>
    <scope>NUCLEOTIDE SEQUENCE</scope>
    <source>
        <strain evidence="8">CGMCC 1.15290</strain>
    </source>
</reference>
<name>A0A917IUV3_9BACT</name>
<evidence type="ECO:0000256" key="4">
    <source>
        <dbReference type="ARBA" id="ARBA00022801"/>
    </source>
</evidence>
<keyword evidence="4 6" id="KW-0378">Hydrolase</keyword>
<comment type="cofactor">
    <cofactor evidence="6">
        <name>Mg(2+)</name>
        <dbReference type="ChEBI" id="CHEBI:18420"/>
    </cofactor>
</comment>
<comment type="caution">
    <text evidence="8">The sequence shown here is derived from an EMBL/GenBank/DDBJ whole genome shotgun (WGS) entry which is preliminary data.</text>
</comment>
<dbReference type="InterPro" id="IPR029060">
    <property type="entry name" value="PIN-like_dom_sf"/>
</dbReference>
<dbReference type="GO" id="GO:0016787">
    <property type="term" value="F:hydrolase activity"/>
    <property type="evidence" value="ECO:0007669"/>
    <property type="project" value="UniProtKB-KW"/>
</dbReference>
<keyword evidence="6" id="KW-0800">Toxin</keyword>
<evidence type="ECO:0000256" key="1">
    <source>
        <dbReference type="ARBA" id="ARBA00022649"/>
    </source>
</evidence>
<evidence type="ECO:0000256" key="2">
    <source>
        <dbReference type="ARBA" id="ARBA00022722"/>
    </source>
</evidence>
<dbReference type="InterPro" id="IPR002716">
    <property type="entry name" value="PIN_dom"/>
</dbReference>
<comment type="function">
    <text evidence="6">Toxic component of a toxin-antitoxin (TA) system. An RNase.</text>
</comment>
<evidence type="ECO:0000256" key="3">
    <source>
        <dbReference type="ARBA" id="ARBA00022723"/>
    </source>
</evidence>
<dbReference type="PANTHER" id="PTHR42740">
    <property type="entry name" value="RIBONUCLEASE VAPC3"/>
    <property type="match status" value="1"/>
</dbReference>
<evidence type="ECO:0000259" key="7">
    <source>
        <dbReference type="Pfam" id="PF01850"/>
    </source>
</evidence>
<evidence type="ECO:0000313" key="8">
    <source>
        <dbReference type="EMBL" id="GGH65199.1"/>
    </source>
</evidence>
<organism evidence="8 9">
    <name type="scientific">Filimonas zeae</name>
    <dbReference type="NCBI Taxonomy" id="1737353"/>
    <lineage>
        <taxon>Bacteria</taxon>
        <taxon>Pseudomonadati</taxon>
        <taxon>Bacteroidota</taxon>
        <taxon>Chitinophagia</taxon>
        <taxon>Chitinophagales</taxon>
        <taxon>Chitinophagaceae</taxon>
        <taxon>Filimonas</taxon>
    </lineage>
</organism>
<dbReference type="AlphaFoldDB" id="A0A917IUV3"/>
<dbReference type="GO" id="GO:0004540">
    <property type="term" value="F:RNA nuclease activity"/>
    <property type="evidence" value="ECO:0007669"/>
    <property type="project" value="InterPro"/>
</dbReference>
<feature type="binding site" evidence="6">
    <location>
        <position position="97"/>
    </location>
    <ligand>
        <name>Mg(2+)</name>
        <dbReference type="ChEBI" id="CHEBI:18420"/>
    </ligand>
</feature>
<evidence type="ECO:0000256" key="6">
    <source>
        <dbReference type="HAMAP-Rule" id="MF_00265"/>
    </source>
</evidence>
<comment type="similarity">
    <text evidence="6">Belongs to the PINc/VapC protein family.</text>
</comment>
<dbReference type="HAMAP" id="MF_00265">
    <property type="entry name" value="VapC_Nob1"/>
    <property type="match status" value="1"/>
</dbReference>
<feature type="domain" description="PIN" evidence="7">
    <location>
        <begin position="6"/>
        <end position="124"/>
    </location>
</feature>
<keyword evidence="9" id="KW-1185">Reference proteome</keyword>
<accession>A0A917IUV3</accession>
<evidence type="ECO:0000313" key="9">
    <source>
        <dbReference type="Proteomes" id="UP000627292"/>
    </source>
</evidence>
<proteinExistence type="inferred from homology"/>
<dbReference type="Gene3D" id="3.40.50.1010">
    <property type="entry name" value="5'-nuclease"/>
    <property type="match status" value="1"/>
</dbReference>
<keyword evidence="2 6" id="KW-0540">Nuclease</keyword>
<dbReference type="Proteomes" id="UP000627292">
    <property type="component" value="Unassembled WGS sequence"/>
</dbReference>
<sequence length="129" mass="14618">MANKIILADTSVLIDLFRKTNKENSLLVSLVRLGYSYSISAITEYEIYVGAGLGQLDYWNTFLQKTSVLAFDSEVAKVASELNKQLKKKRKLIDAADLFIASTAIKYRLPLATLNRRHFERIDGLIIFD</sequence>
<evidence type="ECO:0000256" key="5">
    <source>
        <dbReference type="ARBA" id="ARBA00022842"/>
    </source>
</evidence>
<dbReference type="InterPro" id="IPR022907">
    <property type="entry name" value="VapC_family"/>
</dbReference>
<dbReference type="EC" id="3.1.-.-" evidence="6"/>
<keyword evidence="3 6" id="KW-0479">Metal-binding</keyword>
<keyword evidence="1 6" id="KW-1277">Toxin-antitoxin system</keyword>
<dbReference type="PANTHER" id="PTHR42740:SF1">
    <property type="entry name" value="RIBONUCLEASE VAPC3"/>
    <property type="match status" value="1"/>
</dbReference>
<dbReference type="SUPFAM" id="SSF88723">
    <property type="entry name" value="PIN domain-like"/>
    <property type="match status" value="1"/>
</dbReference>
<dbReference type="RefSeq" id="WP_188951709.1">
    <property type="nucleotide sequence ID" value="NZ_BMIB01000002.1"/>
</dbReference>
<gene>
    <name evidence="6" type="primary">vapC</name>
    <name evidence="8" type="ORF">GCM10011379_18090</name>
</gene>
<dbReference type="GO" id="GO:0000287">
    <property type="term" value="F:magnesium ion binding"/>
    <property type="evidence" value="ECO:0007669"/>
    <property type="project" value="UniProtKB-UniRule"/>
</dbReference>
<dbReference type="InterPro" id="IPR051749">
    <property type="entry name" value="PINc/VapC_TA_RNase"/>
</dbReference>
<reference evidence="8" key="2">
    <citation type="submission" date="2020-09" db="EMBL/GenBank/DDBJ databases">
        <authorList>
            <person name="Sun Q."/>
            <person name="Zhou Y."/>
        </authorList>
    </citation>
    <scope>NUCLEOTIDE SEQUENCE</scope>
    <source>
        <strain evidence="8">CGMCC 1.15290</strain>
    </source>
</reference>
<feature type="binding site" evidence="6">
    <location>
        <position position="9"/>
    </location>
    <ligand>
        <name>Mg(2+)</name>
        <dbReference type="ChEBI" id="CHEBI:18420"/>
    </ligand>
</feature>
<dbReference type="GO" id="GO:0090729">
    <property type="term" value="F:toxin activity"/>
    <property type="evidence" value="ECO:0007669"/>
    <property type="project" value="UniProtKB-KW"/>
</dbReference>
<keyword evidence="5 6" id="KW-0460">Magnesium</keyword>